<dbReference type="Proteomes" id="UP000237105">
    <property type="component" value="Unassembled WGS sequence"/>
</dbReference>
<dbReference type="AlphaFoldDB" id="A0A2P5DNR8"/>
<protein>
    <submittedName>
        <fullName evidence="1">Uncharacterized protein</fullName>
    </submittedName>
</protein>
<organism evidence="1 2">
    <name type="scientific">Parasponia andersonii</name>
    <name type="common">Sponia andersonii</name>
    <dbReference type="NCBI Taxonomy" id="3476"/>
    <lineage>
        <taxon>Eukaryota</taxon>
        <taxon>Viridiplantae</taxon>
        <taxon>Streptophyta</taxon>
        <taxon>Embryophyta</taxon>
        <taxon>Tracheophyta</taxon>
        <taxon>Spermatophyta</taxon>
        <taxon>Magnoliopsida</taxon>
        <taxon>eudicotyledons</taxon>
        <taxon>Gunneridae</taxon>
        <taxon>Pentapetalae</taxon>
        <taxon>rosids</taxon>
        <taxon>fabids</taxon>
        <taxon>Rosales</taxon>
        <taxon>Cannabaceae</taxon>
        <taxon>Parasponia</taxon>
    </lineage>
</organism>
<evidence type="ECO:0000313" key="1">
    <source>
        <dbReference type="EMBL" id="PON74932.1"/>
    </source>
</evidence>
<dbReference type="EMBL" id="JXTB01000026">
    <property type="protein sequence ID" value="PON74932.1"/>
    <property type="molecule type" value="Genomic_DNA"/>
</dbReference>
<dbReference type="OrthoDB" id="852325at2759"/>
<gene>
    <name evidence="1" type="ORF">PanWU01x14_046490</name>
</gene>
<sequence length="167" mass="19581">MASEVDTISKSIDSIIQKTSALKCSEAPINLRPNKQTAESKCRLAVEVKILGECIFVRRAIKDLISNAWRLRYPWSIGSTGFHEQNLFYMIFDYEVDKRRVMDLYPWYIDGAHIMLCDSFSDVTTLQTDFSYFCFWVQAYKIPTTLQTDFSYFCFWVQAYKIPPKFL</sequence>
<keyword evidence="2" id="KW-1185">Reference proteome</keyword>
<name>A0A2P5DNR8_PARAD</name>
<accession>A0A2P5DNR8</accession>
<evidence type="ECO:0000313" key="2">
    <source>
        <dbReference type="Proteomes" id="UP000237105"/>
    </source>
</evidence>
<comment type="caution">
    <text evidence="1">The sequence shown here is derived from an EMBL/GenBank/DDBJ whole genome shotgun (WGS) entry which is preliminary data.</text>
</comment>
<proteinExistence type="predicted"/>
<reference evidence="2" key="1">
    <citation type="submission" date="2016-06" db="EMBL/GenBank/DDBJ databases">
        <title>Parallel loss of symbiosis genes in relatives of nitrogen-fixing non-legume Parasponia.</title>
        <authorList>
            <person name="Van Velzen R."/>
            <person name="Holmer R."/>
            <person name="Bu F."/>
            <person name="Rutten L."/>
            <person name="Van Zeijl A."/>
            <person name="Liu W."/>
            <person name="Santuari L."/>
            <person name="Cao Q."/>
            <person name="Sharma T."/>
            <person name="Shen D."/>
            <person name="Roswanjaya Y."/>
            <person name="Wardhani T."/>
            <person name="Kalhor M.S."/>
            <person name="Jansen J."/>
            <person name="Van den Hoogen J."/>
            <person name="Gungor B."/>
            <person name="Hartog M."/>
            <person name="Hontelez J."/>
            <person name="Verver J."/>
            <person name="Yang W.-C."/>
            <person name="Schijlen E."/>
            <person name="Repin R."/>
            <person name="Schilthuizen M."/>
            <person name="Schranz E."/>
            <person name="Heidstra R."/>
            <person name="Miyata K."/>
            <person name="Fedorova E."/>
            <person name="Kohlen W."/>
            <person name="Bisseling T."/>
            <person name="Smit S."/>
            <person name="Geurts R."/>
        </authorList>
    </citation>
    <scope>NUCLEOTIDE SEQUENCE [LARGE SCALE GENOMIC DNA]</scope>
    <source>
        <strain evidence="2">cv. WU1-14</strain>
    </source>
</reference>